<reference evidence="1" key="1">
    <citation type="submission" date="2019-07" db="EMBL/GenBank/DDBJ databases">
        <authorList>
            <person name="Dittberner H."/>
        </authorList>
    </citation>
    <scope>NUCLEOTIDE SEQUENCE [LARGE SCALE GENOMIC DNA]</scope>
</reference>
<dbReference type="Proteomes" id="UP000489600">
    <property type="component" value="Unassembled WGS sequence"/>
</dbReference>
<comment type="caution">
    <text evidence="1">The sequence shown here is derived from an EMBL/GenBank/DDBJ whole genome shotgun (WGS) entry which is preliminary data.</text>
</comment>
<evidence type="ECO:0000313" key="2">
    <source>
        <dbReference type="Proteomes" id="UP000489600"/>
    </source>
</evidence>
<evidence type="ECO:0008006" key="3">
    <source>
        <dbReference type="Google" id="ProtNLM"/>
    </source>
</evidence>
<organism evidence="1 2">
    <name type="scientific">Arabis nemorensis</name>
    <dbReference type="NCBI Taxonomy" id="586526"/>
    <lineage>
        <taxon>Eukaryota</taxon>
        <taxon>Viridiplantae</taxon>
        <taxon>Streptophyta</taxon>
        <taxon>Embryophyta</taxon>
        <taxon>Tracheophyta</taxon>
        <taxon>Spermatophyta</taxon>
        <taxon>Magnoliopsida</taxon>
        <taxon>eudicotyledons</taxon>
        <taxon>Gunneridae</taxon>
        <taxon>Pentapetalae</taxon>
        <taxon>rosids</taxon>
        <taxon>malvids</taxon>
        <taxon>Brassicales</taxon>
        <taxon>Brassicaceae</taxon>
        <taxon>Arabideae</taxon>
        <taxon>Arabis</taxon>
    </lineage>
</organism>
<evidence type="ECO:0000313" key="1">
    <source>
        <dbReference type="EMBL" id="VVB08558.1"/>
    </source>
</evidence>
<accession>A0A565C4P7</accession>
<dbReference type="OrthoDB" id="566238at2759"/>
<dbReference type="EMBL" id="CABITT030000006">
    <property type="protein sequence ID" value="VVB08558.1"/>
    <property type="molecule type" value="Genomic_DNA"/>
</dbReference>
<dbReference type="AlphaFoldDB" id="A0A565C4P7"/>
<sequence length="70" mass="8071">MGGGYSAWVDAGFAGDIPPEELKIACKFRPNLMQKEWEKQSAHVKLLSCNKETMMFKREWAIFTSYINLK</sequence>
<name>A0A565C4P7_9BRAS</name>
<proteinExistence type="predicted"/>
<protein>
    <recommendedName>
        <fullName evidence="3">Rhodanese domain-containing protein</fullName>
    </recommendedName>
</protein>
<keyword evidence="2" id="KW-1185">Reference proteome</keyword>
<gene>
    <name evidence="1" type="ORF">ANE_LOCUS19002</name>
</gene>